<dbReference type="InterPro" id="IPR013320">
    <property type="entry name" value="ConA-like_dom_sf"/>
</dbReference>
<dbReference type="InterPro" id="IPR026444">
    <property type="entry name" value="Secre_tail"/>
</dbReference>
<dbReference type="Proteomes" id="UP001062165">
    <property type="component" value="Chromosome"/>
</dbReference>
<dbReference type="SUPFAM" id="SSF49899">
    <property type="entry name" value="Concanavalin A-like lectins/glucanases"/>
    <property type="match status" value="8"/>
</dbReference>
<evidence type="ECO:0000256" key="1">
    <source>
        <dbReference type="ARBA" id="ARBA00022729"/>
    </source>
</evidence>
<keyword evidence="1" id="KW-0732">Signal</keyword>
<feature type="domain" description="LamG-like jellyroll fold" evidence="3">
    <location>
        <begin position="52"/>
        <end position="188"/>
    </location>
</feature>
<accession>A0ABY6CZI4</accession>
<dbReference type="InterPro" id="IPR006558">
    <property type="entry name" value="LamG-like"/>
</dbReference>
<dbReference type="Gene3D" id="2.60.120.260">
    <property type="entry name" value="Galactose-binding domain-like"/>
    <property type="match status" value="1"/>
</dbReference>
<dbReference type="RefSeq" id="WP_263051060.1">
    <property type="nucleotide sequence ID" value="NZ_CP106735.1"/>
</dbReference>
<dbReference type="InterPro" id="IPR013783">
    <property type="entry name" value="Ig-like_fold"/>
</dbReference>
<evidence type="ECO:0000259" key="3">
    <source>
        <dbReference type="SMART" id="SM00560"/>
    </source>
</evidence>
<sequence>MFKNLPSRGLRTLFLCLIVFLFGSGKLDAQNQSLDLSSISNSVDVTYDLNLSEFTIESWVYFNDLSLDQGHSIFAKTSTNLPAPIDVYALTTSGTGPISVLMGNNSVVASGNSTTNLVSGQWYHVAVSYNGSQATLYIDGVFEANVSIGSASLGNIGTIQIGDRADLATNANALYDDFRIWNVARTASQITNYKDRELFGTEPGLEVYLPMSGDLIDLAGGDHNGIDNASDGFSLTAPSLLPAQNNGLDFSGVNEYIEIPMTFGATYTMQAWIKPASIGAEQTVIEYSKSSARSDHSNKLGINPSGQFYHYVAQSAAMTITGSTVITPGTWYHVAITASNGTPMRLYVNGVEEAASANIGTLWSAGDILIVGNHNITQQDFGGVIDEMAVFSTVRSQGEIALDAEVGAPIGDPSLRAYYKFDQGEANGTNTGLTTLYDETGNNNGTLNSFGLAGGATSNFVASEVPQPISVTTNNAITLNGTSQYVNVLDNASLEITSGTIEAWIRTSDAATGDNAIMGKDNLYGMWVDNGVLKTWSGSYLSSGVSVADGAWHHVALSFDHDVPNGSQLYVDGVAAGAAFTYGGQSPGSNDLQIGENTSLNQYFDGEIDEVRVWNQLKTPQQIAAFYDKELQPNHPGLLAYYTFNASDATDDSGNGFGGTLNGAPTFGTGASLLEAQALDVTEPGYETTFPLVDNIVADGFDVFSDLTENGTTYYVVLASGAAVPSSAEVRAGTGSSGTGQLAAGHLVDNGSGSGTMVSGLATGLSYDLYFVGEDLTGNLLASPTVKTVTTIAVDVTSPTLTVSLLETKHDYLNFDIYTDEEASVNYVMLPSGATIPNGTQIQAGTDGDDNPAIYSNFYSGINGFYTIDISSLVASTTYDVYFVAEDLSGNISSVQPLTVTTAPAPVHLAVETESVSTQGLIPGSTNNLIYKVKANLSNGSATMIGMFFTPNGTFSPSDFTNFHFYESVGSDDFGSASLLGSNPLFSGDENIPDGSIGVYFASIYTDTDVYWYVTADVAATASVGTFGLDLPDSDDNFGIEEEYTNSDNGLTVSNTFNIGSPGTGITDNITVDGESQFTLSEDLVLNGNQFMVTSTGAATIDLGGNELQLTGGATFTNNGTLYFNNTTLINPTIFTNDGFLGGQFACSGDFTNNGTFSPGFSPECTNIGGAYVSSGTDIIEIFGTDATCASGTGYDQIIIVGDADLSAGTLQVTIDPSYTPADNDQIIFIDANTIVSGYTTTNIPEGWNLQYDFPATGQVSLTYSDDGNALIFDGVANDIEIGNTFDFNNAVDFTWEAWIKPNSLPGTYGGIISKHSTGNQPLLTTKSGKVIWYNAGEKIISSVTMVADGSWYHVAIVNDAGSGVSMYVNGALQNETAESTAFATNTVVLKIGAQGDAGASSGFFDGEIDEVRLWTEKKADDQIRQFAAKEILDPLAESGLFAYYKLNETGNTDVAKDSRGSNDGALQNFPTDPTASWVISDAFDNAMPVMIIAGGNNQDEDIDHATAVPASTLDGRDFGNVAFGSDSKIKIYEIRNDGVGPLGITAGSFMTGGANYTLSPLAPTTLQPGESANFSVTFTPPSNANPYTDQVNINNDYNTAYTFGVTGNGVENNALNFGGTDDYVSIGSLGALPPKGTIELWLNASDLTTNKGVLDTDINGAGFRLEANTTGPGLQFVADDDAGQVEQLFSGVMSIATWYHIAITWDVSSNNVIGYVNGVESFNVSNVMAWPTNLNDMVLGTALDGVSGPVADRYWNGSMDELRIWSVQRDQTEIAANMTNFSLGSDADLIASYDFNEGPNPGGDNTGTVTLSDITSNGLNGTLNAFAVDGSVGGGNTSNWVASTVSLSATPEITVESPLSTTLTSNQAVIANDTDYGYIGAAGFAKTFTIRNTGLADLSITAITPDGDWTVVNTSETLPTVLSAGNDMTFEALAGTNLTQKFIIANNDASFEINTAITGVVENALDFDGTGDHVEIPYDNSGVTAYTMEAWINVSDLASDRTIFYSTENGNEGGAFTQVLAITTGGVFEHYIWDGAGKTLTGNTVISPGQWYHVAVTGEVSQNIRLYVNGVEDGTAVAVGDFQPASDNELNLGLGVASWNNNFNGQMDQLRLWDYAKSEMAIAAEAGITIREAEGLVLSYDFDNAGTTNILKDITGNGLDGTLDAAFDLDGTDWVSSSALDAAQSELSVFVDGAVDVIEHNDVADSDFGTLFGNVAETRTARQTFYMGNLGINNLTVSGITGNAIFDIENQPTFPASLGFEQFDIVYNPSVSPATEGTTITIANTAEATAQPFVFGVSGASVQDLALDFDGVDDYVSVSDNDVLSFGDGSVDKAFSVEAWVNFKSLDVYQSIVNKRGAGVNREYRLALTSLNELEVLFFDEGSGGYLEAQTGVVALNTNQWYHVAFTYDGSSDANNIVIYLDGANMASTPDASVYTAMSNTASALELGMDAGLQPFHGQMDEVRIWNEELDAGTILSHYEDNTALIGTESGLVAYYSFDNAAATPLADNTGIDNVADKTGNHNGTANGFDMGVPNDITDNFGNTSNWVYSGAISPQIHVENAADATAVYSSTDVANVISMSGAIGQTTTLTLNVFNTSGELQNLTLSNPSTGGVEINNVTIGSASLAPGASTTVTVDFTPSAAGTQTELISFDTNDPDNPTFTFIVEGTSLNGPAGISDGIVAWLRGEDAYTDGSGWPDYSGTGQDFTSVVDPTVSSTAIGYQTGLVFTGTEYLESDNSSILGGGSYTKIVVSRLTASGAISNVLSSGISSNHALYYEATGEPSFWHFDNVLSSGTDEAGNALVMSGIYQGDNLGDDDDSWLYINGTLEASNTGSTNSYTDGGPSQIGAYLSSNLLTGEVAEVIIYNRVLNSTELQKVESYLALKYGITYTNGDYVSAAGTQIWQSGLGYDNGIIAIGRDDASNLNVKQNYNVGEGKLFEIGAEEIAASNTANLASLADQSFLIMGHNGADMTYANSVITNGPSGQIARMARIYQVQERVGDITDVDIKVDLTATNNWPAAAASNYVLLLSDDDIIWVSATEIAATTIAGGIATFEDIDLSDAKSMTIAFTAAQSSDIVTNYTAPAAVNYSDNVGTDVDDPEGLGIGALIGEFTIRDGGGSDDGDALGTTLEDITLQIENLTSMEIASVALYNAAGDTEYAEVTLSGAGNNEAVFTGLSAENITAVNNATSITFRVYAVFNDIAPYTDQSLNVGVSLTSASAVNTGSGFATITPGATFIDVSGGEQALDVVADRLEFTNGPASTVGIDAAFSLTVEAQDAYGNIDTDDVSDVTISENSVATGTLSSAGGLSRTLINGTFTFADLEYNATHGTLDLAVVDDGALLTSDLMSDADGSYTTASLAVVNPGTTTTISNGVLTGIVVDADNHNDVNTTLLGVWDFVITDAGDDGLDTKFDGLTIANGSGISNWDEIIAYAELDDDNASGPASALAGTVSANSLVFSSIGTGNNALGRVDEGDTKTFTLSIYLRTDMLADSLVIDNEDLEFVISETSFNAVPGNSGFVVNTITSPLVNLQAGAVTQLVAIGDPTAYISQREDGIEVTVGAADQFGNIDTDYAAASNLTISTDVGTIESGDITASLVGGYYTTNIIMRAPGAYDVTVTETEPGVLSAQFVTQTATVIDTRKPIIKDSDFVNNLSPSNGESAALAVDELKMVFSENITASVGNIKIYDLNDISTTIETISVSNVLKVGVDKNTVTVSLASLLDKNKTYFVTIDNTAFQDAGGNKFAGISGAGTWSFTTKDGKPVVATTTPATGVGSVSRNSNITIVFDEEVTYGTGSITLVGDGSTNITIDATSGEDGGSNLVVSGYGTNTIVINPQGSFDSNETITVTIPETALTAVDNGEAFDADGDDFTDVGNEVISFTTVTTTDVIGPVPDLTVGNSSPYNGETDVLLGVGTLIIKFDEPIQAGSGNIRLNAVTNPDIQILSFGANSPKLTYNGDQLEIDISAVGDLSGQVEYYLEIQPGAVEDLLGNPTNGFTGSATYAFTTQNELTPPGIAERQPADNSSDVSTDVNIGIRFNEPVVFGPSGTVTLYLSASGEIVEQWDVTTDLDPDHTDMTYPAGTLTLSGNLLRLNRTNALSGLTGYNVRISAGALEDFSGNDFAGILTANQWNFTTGAEAVATFPELDLAATDYFLPNDGSTTLTLTPNISFKMTEPVNGVDGQSITIYDVTNNEEFLVLDATDFSIDYLGKTIEINNVTFDYNTTYYVEIPAGAIEDNSGNPTLSPIGGAGVWEFTTLLDTKVPEVVVLNVPLNTAVDAQDARTFVMSFDEPVQWGAGAVKLYYTDADVAPIATLDVTTQVNSVNHVPEDFDINDGGLDFVTGSWTANSAALAGSTLAVGGVGNAISIGSANNNNLVTPFIKDITGVELSYRSAGVGACEFEVWYSTDGVALTTQLGTAVNTSSTTYATFSEVMTEAMDGYLIVKSNGNGTFNVVVDDFNYISASSLSFELDLPSGGTGYYITVDNGAITDVTTAVDNAFEGYAQSPVSGRWKFTTNDDLINPSLLTGLILPADDAATPVSPIDVTGSNDEIFLVFDELVSPQAGKYINIYYLDNDHLAHAIAVNSATPVVVSGNTTFTYDISDLVGKELTGGVEYYFTLEANAFLDEDGAPLGNALYGDNTTWNIITTGDAIAPTIFSKTPADDDLLVDYTTNSLQIDFTERVTASAGIESIQIVVTATNEVVTTIPANSGTINNMVPGLNGSRVTYTVALSGNTAYHLLIDPNAFVDADGNLFAGIVNSTTWNFKTTAEPNSPENNPNLVDLSPAVAEYDIAYSGLTGSFVIGEAVTSNGAIGTVIANSGAVLTVSYTYQVANFIVSNSIIGATSGANATIDGITQKVTPTTYAIDTDLVLTFDEPVTTGAGTVTVQNFDGSRTQVINVNNGSLVSGSGTNVITIDIPQDLDTDDLHTVLISSDAFRDGSNLFFEGAVAGDWQFTTQSGVEVTAVTGTITACVGQDPVVLGSSILIDESNVDDFGIGTDVTYEVSLTNGFYFDNTVTPTFGGTVAGDISAISHAYINSDQTLRLTYTVDGVTAIDQIEIAGLSIGITGTSEFATNMPMYRSGGTAVQFGNEVYHGQVHINMQSDKVELPGVLQTNVTICEGDNGTAASGNKEVDFDVAITPAASHTTHWYANGDYTGEMLTFTDINAPTFAELGFASGVAGTQTVYVSQTINATGCESQLTPVTVTILPAPDAQVLAGSNLDEEIGGLGNVCSFEQIELGKPGNAGLTGYTFIWAGTNVPVSSPNPKFNAPQNTDDVGFGVENYPYTLDVIDNNQCESLVQGAVNVRIDPRIDVSMTAVNGLAFTDNDTDGKEFQGHGNVTGFTPLFAGTALSNGDYSGDPATIEFNPSLAGDGTFPIRYILKDNTTGCSDTTSFDIVVNQAVAIFSNSPTPDHCEDASDIALVMETGGMSGTQQVYQVLATAYVNGIVTDITADVIDGTPGLGNNTGWDFDANAVFGITDIDKETNGAVKVTLQRQVAEAGPSNFTVLGTQVFTVYPLPTFEITNVPEYACADGSDITIAASVNGVAGRTVDNYYIEKFDGVNWNLQGANPYDNGVEADNLLEISEIFNAHGLGNYRLIASSKVSDDPVIGSPGCAVLDTAVFEILAKPTAPLLLTDLSGIGGLDYGHGFPDNYALEFNEGDTIPDLTAEQAGSEVVRWYNNADKSGEFISEGTNGSILDSLTLFNTSTPNGGINKNFYFTRTQDVDINSSGFAGCQSNVRIVNMKVYNSAAAPIIDASALTATTKLSGNRYIYEYCEGETLDNVVLTNNISDTRSYFFLLNEAQDTRSDVTVNTITPAMFGYAGALDTDITFYIVHVQNDSTFLDPAAQFAGTYSDTTEVSFVLHSIPADPIISDFAGIGNDDTYKFCVGAELPQIETPNLQDIIYEWAEDNVGTPGVVIPTAVPDGSRATKAELVYPSAGWGGTGKDVQLFHVRGYTGTNEESGFVGCPTAGWTPVEITVYPQPSAITINEVNDGVNANGKGVFSYCRSQDVSLETIQLDTYTTSTDSITQFRWYSTNPNGLTLTPFLQSSNSTTPAMVFSDVFNFSEIANRSDADINVADSTRIYITQVTDGLCESPSYPIDIIVNEVPVVDFVDFGTVSDFTAQYCNDNGVVQLQGKEGGVNYTGGNDSWLISTGGLTESADLGQFDPNAAALAAGQGVYGTATTHDITYTYTHTYTPVDTYAPIACSSEITKTITVHGLPYVDITNSTLVDANDHTLSADGAIQICESEDDFLINGVVAGGIGGTGSYSIVGAISAGPIGSGASTTIFPGELGEAIELADNTLLNHAFDIEYEFTTTTGGCVNSIIKTVTVDVLPEVQFEVDGGCIDPDVQFHAELRFPATSPYVLSDDAVATGNNLALSWRYYYANAAGVPNLSDPYGSTTDFGEDVDETFDLQGEETGTFAAILTARTELGCESEVDELYTQKKVSILIDPSISFKWKGVTAGESTEFIFRETLLSLAQISRYAVSYDSGAVYTPLTPVAQSGLKEDGLDVFDPFTHTFPTAGRYDVALTLESTNICYDTLFHEVNIIPLIDVASLPEAKYEESFDVGDFNPDTDGWYVERLKDDALSIVEFAEVGTLTVRDHSWVWGGLDLEGLGLTDGQSTGDLASSALGAWSTTRFDDISTNPTYDSLNYHYLSGEDSWLYTPAFDLSGLSKPMVQFNMIYDFAVNQDGVVFQYSLDEGESWVPLGSYSTDNGITTGLEWYNFDNVQSDPGQQSSSYGALTAMGWSGSVSNPEWVSARHRLDNIPVAERDHVRFRFAISGTEQAKDGYFGFALDDFAILDRSKNVMIEQFVSVSDEADGAALNAATASLKSAIQSILPSSGVASRDEVVLAYHSDFGVLDPFNSVNPSGPSARSIYYNVDQVTSILDGQLGGTSVSAKSGDLTWTENDLNLRALRDPGFEIVLTADPSATATQVKGTIAFKANQDFAAGTEFRAYAVIMEDTVVRSVGGVAGFGNVMRKLLPSGSGKYVKLTEELSKGESLVFGEVSELPVSWDLANISDDAELSAIIFIQNSQTKEIYQSVKVDNTHTFVGTKNSSIITDAEELLTPKDFSMYPNPTDHEVFILFDHLIQEDMRWTVFDQSGRVFDQGEIRAGKEGFSLETTRFPSGLYYMSIRGEKSDYEFKKLMVTH</sequence>
<organism evidence="4 5">
    <name type="scientific">Reichenbachiella carrageenanivorans</name>
    <dbReference type="NCBI Taxonomy" id="2979869"/>
    <lineage>
        <taxon>Bacteria</taxon>
        <taxon>Pseudomonadati</taxon>
        <taxon>Bacteroidota</taxon>
        <taxon>Cytophagia</taxon>
        <taxon>Cytophagales</taxon>
        <taxon>Reichenbachiellaceae</taxon>
        <taxon>Reichenbachiella</taxon>
    </lineage>
</organism>
<dbReference type="Gene3D" id="2.60.120.200">
    <property type="match status" value="8"/>
</dbReference>
<name>A0ABY6CZI4_9BACT</name>
<reference evidence="4" key="1">
    <citation type="submission" date="2022-10" db="EMBL/GenBank/DDBJ databases">
        <title>Comparative genomics and taxonomic characterization of three novel marine species of genus Reichenbachiella exhibiting antioxidant and polysaccharide degradation activities.</title>
        <authorList>
            <person name="Muhammad N."/>
            <person name="Lee Y.-J."/>
            <person name="Ko J."/>
            <person name="Kim S.-G."/>
        </authorList>
    </citation>
    <scope>NUCLEOTIDE SEQUENCE</scope>
    <source>
        <strain evidence="4">Wsw4-B4</strain>
    </source>
</reference>
<dbReference type="Pfam" id="PF18962">
    <property type="entry name" value="Por_Secre_tail"/>
    <property type="match status" value="1"/>
</dbReference>
<evidence type="ECO:0000313" key="4">
    <source>
        <dbReference type="EMBL" id="UXX79317.1"/>
    </source>
</evidence>
<gene>
    <name evidence="4" type="ORF">N7E81_18350</name>
</gene>
<feature type="domain" description="LamG-like jellyroll fold" evidence="3">
    <location>
        <begin position="2334"/>
        <end position="2474"/>
    </location>
</feature>
<dbReference type="Pfam" id="PF13385">
    <property type="entry name" value="Laminin_G_3"/>
    <property type="match status" value="7"/>
</dbReference>
<keyword evidence="5" id="KW-1185">Reference proteome</keyword>
<feature type="domain" description="LamG-like jellyroll fold" evidence="3">
    <location>
        <begin position="265"/>
        <end position="398"/>
    </location>
</feature>
<dbReference type="Pfam" id="PF13205">
    <property type="entry name" value="Big_5"/>
    <property type="match status" value="5"/>
</dbReference>
<dbReference type="Pfam" id="PF26628">
    <property type="entry name" value="DUF8202"/>
    <property type="match status" value="1"/>
</dbReference>
<protein>
    <submittedName>
        <fullName evidence="4">Ig-like domain-containing protein</fullName>
    </submittedName>
</protein>
<dbReference type="Gene3D" id="2.60.40.10">
    <property type="entry name" value="Immunoglobulins"/>
    <property type="match status" value="3"/>
</dbReference>
<feature type="domain" description="LamG-like jellyroll fold" evidence="3">
    <location>
        <begin position="1292"/>
        <end position="1422"/>
    </location>
</feature>
<dbReference type="PANTHER" id="PTHR42535">
    <property type="entry name" value="OOKINETE PROTEIN, PUTATIVE-RELATED"/>
    <property type="match status" value="1"/>
</dbReference>
<feature type="domain" description="LamG-like jellyroll fold" evidence="3">
    <location>
        <begin position="1985"/>
        <end position="2121"/>
    </location>
</feature>
<feature type="domain" description="LamG-like jellyroll fold" evidence="3">
    <location>
        <begin position="497"/>
        <end position="621"/>
    </location>
</feature>
<dbReference type="InterPro" id="IPR058515">
    <property type="entry name" value="DUF8202"/>
</dbReference>
<keyword evidence="2" id="KW-1015">Disulfide bond</keyword>
<evidence type="ECO:0000313" key="5">
    <source>
        <dbReference type="Proteomes" id="UP001062165"/>
    </source>
</evidence>
<evidence type="ECO:0000256" key="2">
    <source>
        <dbReference type="ARBA" id="ARBA00023157"/>
    </source>
</evidence>
<dbReference type="EMBL" id="CP106735">
    <property type="protein sequence ID" value="UXX79317.1"/>
    <property type="molecule type" value="Genomic_DNA"/>
</dbReference>
<dbReference type="InterPro" id="IPR032812">
    <property type="entry name" value="SbsA_Ig"/>
</dbReference>
<proteinExistence type="predicted"/>
<dbReference type="SMART" id="SM00560">
    <property type="entry name" value="LamGL"/>
    <property type="match status" value="6"/>
</dbReference>
<dbReference type="PANTHER" id="PTHR42535:SF2">
    <property type="entry name" value="CHROMOSOME UNDETERMINED SCAFFOLD_146, WHOLE GENOME SHOTGUN SEQUENCE"/>
    <property type="match status" value="1"/>
</dbReference>